<feature type="transmembrane region" description="Helical" evidence="1">
    <location>
        <begin position="130"/>
        <end position="151"/>
    </location>
</feature>
<feature type="transmembrane region" description="Helical" evidence="1">
    <location>
        <begin position="171"/>
        <end position="194"/>
    </location>
</feature>
<keyword evidence="1" id="KW-1133">Transmembrane helix</keyword>
<accession>A0A1C7ML64</accession>
<proteinExistence type="predicted"/>
<organism evidence="2 3">
    <name type="scientific">Grifola frondosa</name>
    <name type="common">Maitake</name>
    <name type="synonym">Polyporus frondosus</name>
    <dbReference type="NCBI Taxonomy" id="5627"/>
    <lineage>
        <taxon>Eukaryota</taxon>
        <taxon>Fungi</taxon>
        <taxon>Dikarya</taxon>
        <taxon>Basidiomycota</taxon>
        <taxon>Agaricomycotina</taxon>
        <taxon>Agaricomycetes</taxon>
        <taxon>Polyporales</taxon>
        <taxon>Grifolaceae</taxon>
        <taxon>Grifola</taxon>
    </lineage>
</organism>
<keyword evidence="1" id="KW-0812">Transmembrane</keyword>
<reference evidence="2 3" key="1">
    <citation type="submission" date="2016-03" db="EMBL/GenBank/DDBJ databases">
        <title>Whole genome sequencing of Grifola frondosa 9006-11.</title>
        <authorList>
            <person name="Min B."/>
            <person name="Park H."/>
            <person name="Kim J.-G."/>
            <person name="Cho H."/>
            <person name="Oh Y.-L."/>
            <person name="Kong W.-S."/>
            <person name="Choi I.-G."/>
        </authorList>
    </citation>
    <scope>NUCLEOTIDE SEQUENCE [LARGE SCALE GENOMIC DNA]</scope>
    <source>
        <strain evidence="2 3">9006-11</strain>
    </source>
</reference>
<dbReference type="OMA" id="FFHEENA"/>
<feature type="transmembrane region" description="Helical" evidence="1">
    <location>
        <begin position="101"/>
        <end position="123"/>
    </location>
</feature>
<dbReference type="Proteomes" id="UP000092993">
    <property type="component" value="Unassembled WGS sequence"/>
</dbReference>
<feature type="transmembrane region" description="Helical" evidence="1">
    <location>
        <begin position="215"/>
        <end position="240"/>
    </location>
</feature>
<keyword evidence="1" id="KW-0472">Membrane</keyword>
<name>A0A1C7ML64_GRIFR</name>
<evidence type="ECO:0000313" key="2">
    <source>
        <dbReference type="EMBL" id="OBZ77603.1"/>
    </source>
</evidence>
<feature type="transmembrane region" description="Helical" evidence="1">
    <location>
        <begin position="51"/>
        <end position="72"/>
    </location>
</feature>
<comment type="caution">
    <text evidence="2">The sequence shown here is derived from an EMBL/GenBank/DDBJ whole genome shotgun (WGS) entry which is preliminary data.</text>
</comment>
<sequence length="339" mass="37300">MSSLVDLRIETANMAGTALSMMTYGVHITLFFSTIRLYIEPPSARKRDWRLLTYITILFCFATAGISTQMFLNHKAFIENRDYPGGPFAFLVDEVDSPMNLAVTAIYVVLNWLADGMVLYRFFIVFRCATLSIVACIVMLLSLIVVGSIFLPNISSLILNLWTNTSTVPGIAYLTLSLSLNVILTFAIVGRLVYLRRQSRKIGGPGCGVVYTSSVAILVESASLYTVVAFICVIACGVNSPLQNALLPMLGQLQAIPPLLITLRVIEGRAITRDGLPATLPWRFKARDSVLSFDRKSAHLHSLALENAAAKIPIDVRLDVSDIEIGEIQYPAETHAYAF</sequence>
<feature type="transmembrane region" description="Helical" evidence="1">
    <location>
        <begin position="20"/>
        <end position="39"/>
    </location>
</feature>
<dbReference type="EMBL" id="LUGG01000002">
    <property type="protein sequence ID" value="OBZ77603.1"/>
    <property type="molecule type" value="Genomic_DNA"/>
</dbReference>
<dbReference type="AlphaFoldDB" id="A0A1C7ML64"/>
<dbReference type="OrthoDB" id="2905268at2759"/>
<gene>
    <name evidence="2" type="ORF">A0H81_02403</name>
</gene>
<protein>
    <submittedName>
        <fullName evidence="2">Uncharacterized protein</fullName>
    </submittedName>
</protein>
<keyword evidence="3" id="KW-1185">Reference proteome</keyword>
<evidence type="ECO:0000256" key="1">
    <source>
        <dbReference type="SAM" id="Phobius"/>
    </source>
</evidence>
<evidence type="ECO:0000313" key="3">
    <source>
        <dbReference type="Proteomes" id="UP000092993"/>
    </source>
</evidence>